<reference evidence="2" key="2">
    <citation type="journal article" date="2023" name="Int. J. Mol. Sci.">
        <title>De Novo Assembly and Annotation of 11 Diverse Shrub Willow (Salix) Genomes Reveals Novel Gene Organization in Sex-Linked Regions.</title>
        <authorList>
            <person name="Hyden B."/>
            <person name="Feng K."/>
            <person name="Yates T.B."/>
            <person name="Jawdy S."/>
            <person name="Cereghino C."/>
            <person name="Smart L.B."/>
            <person name="Muchero W."/>
        </authorList>
    </citation>
    <scope>NUCLEOTIDE SEQUENCE</scope>
    <source>
        <tissue evidence="2">Shoot tip</tissue>
    </source>
</reference>
<accession>A0ABQ9CGJ0</accession>
<evidence type="ECO:0000313" key="3">
    <source>
        <dbReference type="Proteomes" id="UP001141253"/>
    </source>
</evidence>
<keyword evidence="3" id="KW-1185">Reference proteome</keyword>
<gene>
    <name evidence="2" type="ORF">OIU77_019520</name>
</gene>
<evidence type="ECO:0000256" key="1">
    <source>
        <dbReference type="SAM" id="MobiDB-lite"/>
    </source>
</evidence>
<reference evidence="2" key="1">
    <citation type="submission" date="2022-10" db="EMBL/GenBank/DDBJ databases">
        <authorList>
            <person name="Hyden B.L."/>
            <person name="Feng K."/>
            <person name="Yates T."/>
            <person name="Jawdy S."/>
            <person name="Smart L.B."/>
            <person name="Muchero W."/>
        </authorList>
    </citation>
    <scope>NUCLEOTIDE SEQUENCE</scope>
    <source>
        <tissue evidence="2">Shoot tip</tissue>
    </source>
</reference>
<protein>
    <submittedName>
        <fullName evidence="2">Uncharacterized protein</fullName>
    </submittedName>
</protein>
<feature type="region of interest" description="Disordered" evidence="1">
    <location>
        <begin position="1"/>
        <end position="93"/>
    </location>
</feature>
<dbReference type="EMBL" id="JAPFFI010000003">
    <property type="protein sequence ID" value="KAJ6398762.1"/>
    <property type="molecule type" value="Genomic_DNA"/>
</dbReference>
<sequence length="93" mass="9601">MAKKKAKKKSSLSSHHRQPPSPTKVIIGLASPTSHSPAAHPAAMDNPLAQPILTAPPPLSILGNGPIAPVDVQPPRPKLSSADSSCVEDSDDD</sequence>
<feature type="compositionally biased region" description="Basic residues" evidence="1">
    <location>
        <begin position="1"/>
        <end position="18"/>
    </location>
</feature>
<proteinExistence type="predicted"/>
<organism evidence="2 3">
    <name type="scientific">Salix suchowensis</name>
    <dbReference type="NCBI Taxonomy" id="1278906"/>
    <lineage>
        <taxon>Eukaryota</taxon>
        <taxon>Viridiplantae</taxon>
        <taxon>Streptophyta</taxon>
        <taxon>Embryophyta</taxon>
        <taxon>Tracheophyta</taxon>
        <taxon>Spermatophyta</taxon>
        <taxon>Magnoliopsida</taxon>
        <taxon>eudicotyledons</taxon>
        <taxon>Gunneridae</taxon>
        <taxon>Pentapetalae</taxon>
        <taxon>rosids</taxon>
        <taxon>fabids</taxon>
        <taxon>Malpighiales</taxon>
        <taxon>Salicaceae</taxon>
        <taxon>Saliceae</taxon>
        <taxon>Salix</taxon>
    </lineage>
</organism>
<name>A0ABQ9CGJ0_9ROSI</name>
<comment type="caution">
    <text evidence="2">The sequence shown here is derived from an EMBL/GenBank/DDBJ whole genome shotgun (WGS) entry which is preliminary data.</text>
</comment>
<feature type="compositionally biased region" description="Low complexity" evidence="1">
    <location>
        <begin position="30"/>
        <end position="43"/>
    </location>
</feature>
<evidence type="ECO:0000313" key="2">
    <source>
        <dbReference type="EMBL" id="KAJ6398762.1"/>
    </source>
</evidence>
<dbReference type="Proteomes" id="UP001141253">
    <property type="component" value="Chromosome 5"/>
</dbReference>